<gene>
    <name evidence="1" type="ORF">RSE6_02273</name>
</gene>
<sequence length="141" mass="16039">MEVYRFQGVFFVITDYIVTTLKQIITILLPLEESHMSATCRQVFEGMQHLSRFSLCYKKLDSSRVLFLPDGFIKIVISPLVPPDIKPKRLNIRDSLSLRTKESIGLVSQEITVGKLRILSFGRAIDVYACLRSGNPITSLF</sequence>
<proteinExistence type="predicted"/>
<name>A0A1E1LZV5_RHYSE</name>
<dbReference type="InterPro" id="IPR011009">
    <property type="entry name" value="Kinase-like_dom_sf"/>
</dbReference>
<dbReference type="EMBL" id="FJVC01000092">
    <property type="protein sequence ID" value="CZT42394.1"/>
    <property type="molecule type" value="Genomic_DNA"/>
</dbReference>
<evidence type="ECO:0000313" key="2">
    <source>
        <dbReference type="Proteomes" id="UP000177625"/>
    </source>
</evidence>
<evidence type="ECO:0000313" key="1">
    <source>
        <dbReference type="EMBL" id="CZT42394.1"/>
    </source>
</evidence>
<dbReference type="AlphaFoldDB" id="A0A1E1LZV5"/>
<keyword evidence="2" id="KW-1185">Reference proteome</keyword>
<dbReference type="SUPFAM" id="SSF56112">
    <property type="entry name" value="Protein kinase-like (PK-like)"/>
    <property type="match status" value="1"/>
</dbReference>
<protein>
    <submittedName>
        <fullName evidence="1">Uncharacterized protein</fullName>
    </submittedName>
</protein>
<dbReference type="Proteomes" id="UP000177625">
    <property type="component" value="Unassembled WGS sequence"/>
</dbReference>
<organism evidence="1 2">
    <name type="scientific">Rhynchosporium secalis</name>
    <name type="common">Barley scald fungus</name>
    <dbReference type="NCBI Taxonomy" id="38038"/>
    <lineage>
        <taxon>Eukaryota</taxon>
        <taxon>Fungi</taxon>
        <taxon>Dikarya</taxon>
        <taxon>Ascomycota</taxon>
        <taxon>Pezizomycotina</taxon>
        <taxon>Leotiomycetes</taxon>
        <taxon>Helotiales</taxon>
        <taxon>Ploettnerulaceae</taxon>
        <taxon>Rhynchosporium</taxon>
    </lineage>
</organism>
<reference evidence="2" key="1">
    <citation type="submission" date="2016-03" db="EMBL/GenBank/DDBJ databases">
        <authorList>
            <person name="Guldener U."/>
        </authorList>
    </citation>
    <scope>NUCLEOTIDE SEQUENCE [LARGE SCALE GENOMIC DNA]</scope>
</reference>
<accession>A0A1E1LZV5</accession>